<evidence type="ECO:0000313" key="6">
    <source>
        <dbReference type="EMBL" id="GGE29952.1"/>
    </source>
</evidence>
<dbReference type="GO" id="GO:0005275">
    <property type="term" value="F:amine transmembrane transporter activity"/>
    <property type="evidence" value="ECO:0007669"/>
    <property type="project" value="TreeGrafter"/>
</dbReference>
<keyword evidence="2" id="KW-0813">Transport</keyword>
<feature type="transmembrane region" description="Helical" evidence="5">
    <location>
        <begin position="101"/>
        <end position="123"/>
    </location>
</feature>
<dbReference type="Proteomes" id="UP000625210">
    <property type="component" value="Unassembled WGS sequence"/>
</dbReference>
<name>A0A8J2VN16_9BACL</name>
<reference evidence="6" key="1">
    <citation type="journal article" date="2014" name="Int. J. Syst. Evol. Microbiol.">
        <title>Complete genome sequence of Corynebacterium casei LMG S-19264T (=DSM 44701T), isolated from a smear-ripened cheese.</title>
        <authorList>
            <consortium name="US DOE Joint Genome Institute (JGI-PGF)"/>
            <person name="Walter F."/>
            <person name="Albersmeier A."/>
            <person name="Kalinowski J."/>
            <person name="Ruckert C."/>
        </authorList>
    </citation>
    <scope>NUCLEOTIDE SEQUENCE</scope>
    <source>
        <strain evidence="6">CGMCC 1.15179</strain>
    </source>
</reference>
<sequence>MLATSESQLMNLPKIPLEKWVDWLVAWLQDNLAPFFGFITSIIEPLVTFFESVLTSLPTMVTALVLAILALLASRWSIAAFTSVGLLLIDNLGYWNESAETISLVLFPALSLPQSSAGFYFLWNLLCPW</sequence>
<dbReference type="GO" id="GO:0015871">
    <property type="term" value="P:choline transport"/>
    <property type="evidence" value="ECO:0007669"/>
    <property type="project" value="TreeGrafter"/>
</dbReference>
<gene>
    <name evidence="6" type="ORF">GCM10011571_35160</name>
</gene>
<keyword evidence="3" id="KW-1003">Cell membrane</keyword>
<dbReference type="PANTHER" id="PTHR47737:SF1">
    <property type="entry name" value="GLYCINE BETAINE_PROLINE BETAINE TRANSPORT SYSTEM PERMEASE PROTEIN PROW"/>
    <property type="match status" value="1"/>
</dbReference>
<accession>A0A8J2VN16</accession>
<evidence type="ECO:0000256" key="1">
    <source>
        <dbReference type="ARBA" id="ARBA00004236"/>
    </source>
</evidence>
<organism evidence="6 7">
    <name type="scientific">Marinithermofilum abyssi</name>
    <dbReference type="NCBI Taxonomy" id="1571185"/>
    <lineage>
        <taxon>Bacteria</taxon>
        <taxon>Bacillati</taxon>
        <taxon>Bacillota</taxon>
        <taxon>Bacilli</taxon>
        <taxon>Bacillales</taxon>
        <taxon>Thermoactinomycetaceae</taxon>
        <taxon>Marinithermofilum</taxon>
    </lineage>
</organism>
<protein>
    <submittedName>
        <fullName evidence="6">Uncharacterized protein</fullName>
    </submittedName>
</protein>
<dbReference type="EMBL" id="BMHQ01000025">
    <property type="protein sequence ID" value="GGE29952.1"/>
    <property type="molecule type" value="Genomic_DNA"/>
</dbReference>
<dbReference type="AlphaFoldDB" id="A0A8J2VN16"/>
<evidence type="ECO:0000313" key="7">
    <source>
        <dbReference type="Proteomes" id="UP000625210"/>
    </source>
</evidence>
<comment type="subcellular location">
    <subcellularLocation>
        <location evidence="1">Cell membrane</location>
    </subcellularLocation>
</comment>
<dbReference type="PANTHER" id="PTHR47737">
    <property type="entry name" value="GLYCINE BETAINE/PROLINE BETAINE TRANSPORT SYSTEM PERMEASE PROTEIN PROW"/>
    <property type="match status" value="1"/>
</dbReference>
<comment type="caution">
    <text evidence="6">The sequence shown here is derived from an EMBL/GenBank/DDBJ whole genome shotgun (WGS) entry which is preliminary data.</text>
</comment>
<keyword evidence="5" id="KW-1133">Transmembrane helix</keyword>
<evidence type="ECO:0000256" key="3">
    <source>
        <dbReference type="ARBA" id="ARBA00022475"/>
    </source>
</evidence>
<feature type="transmembrane region" description="Helical" evidence="5">
    <location>
        <begin position="20"/>
        <end position="43"/>
    </location>
</feature>
<keyword evidence="4 5" id="KW-0472">Membrane</keyword>
<dbReference type="GO" id="GO:0015226">
    <property type="term" value="F:carnitine transmembrane transporter activity"/>
    <property type="evidence" value="ECO:0007669"/>
    <property type="project" value="TreeGrafter"/>
</dbReference>
<reference evidence="6" key="2">
    <citation type="submission" date="2020-09" db="EMBL/GenBank/DDBJ databases">
        <authorList>
            <person name="Sun Q."/>
            <person name="Zhou Y."/>
        </authorList>
    </citation>
    <scope>NUCLEOTIDE SEQUENCE</scope>
    <source>
        <strain evidence="6">CGMCC 1.15179</strain>
    </source>
</reference>
<feature type="transmembrane region" description="Helical" evidence="5">
    <location>
        <begin position="63"/>
        <end position="89"/>
    </location>
</feature>
<evidence type="ECO:0000256" key="4">
    <source>
        <dbReference type="ARBA" id="ARBA00023136"/>
    </source>
</evidence>
<dbReference type="GO" id="GO:0043190">
    <property type="term" value="C:ATP-binding cassette (ABC) transporter complex"/>
    <property type="evidence" value="ECO:0007669"/>
    <property type="project" value="TreeGrafter"/>
</dbReference>
<dbReference type="GO" id="GO:0031460">
    <property type="term" value="P:glycine betaine transport"/>
    <property type="evidence" value="ECO:0007669"/>
    <property type="project" value="TreeGrafter"/>
</dbReference>
<keyword evidence="7" id="KW-1185">Reference proteome</keyword>
<evidence type="ECO:0000256" key="5">
    <source>
        <dbReference type="SAM" id="Phobius"/>
    </source>
</evidence>
<evidence type="ECO:0000256" key="2">
    <source>
        <dbReference type="ARBA" id="ARBA00022448"/>
    </source>
</evidence>
<proteinExistence type="predicted"/>
<keyword evidence="5" id="KW-0812">Transmembrane</keyword>